<sequence length="292" mass="33183">MYTVGLRSALPEKGQRPKQFTWRKQEDHVGSGLAEVNEEEPDMAGPAWRKFHPLPRPDALAQQAVAEVTSMAREALIMESGEKMAIAQRGPAEYLVDNSALQAHAPGITFRFSKHLEDRDDLGELAAFGSVVLGIDEGDGWLRAQNPSGEIRFLPMEIQGIPVMSRTGAEEQREAFAERRRRKEEAERHQRDLEAWQRRAAEAERLHQERLRAQAERDEKEQSKADLLKPERSGFKGRTESVLERHYAGEEEEAPDHYQVLGVPRHASQEEINQAYRALSKPLRCNKKLLPP</sequence>
<dbReference type="Gene3D" id="1.10.287.110">
    <property type="entry name" value="DnaJ domain"/>
    <property type="match status" value="1"/>
</dbReference>
<evidence type="ECO:0000313" key="3">
    <source>
        <dbReference type="Proteomes" id="UP001642464"/>
    </source>
</evidence>
<organism evidence="2 3">
    <name type="scientific">Durusdinium trenchii</name>
    <dbReference type="NCBI Taxonomy" id="1381693"/>
    <lineage>
        <taxon>Eukaryota</taxon>
        <taxon>Sar</taxon>
        <taxon>Alveolata</taxon>
        <taxon>Dinophyceae</taxon>
        <taxon>Suessiales</taxon>
        <taxon>Symbiodiniaceae</taxon>
        <taxon>Durusdinium</taxon>
    </lineage>
</organism>
<dbReference type="EMBL" id="CAXAMM010040285">
    <property type="protein sequence ID" value="CAK9092268.1"/>
    <property type="molecule type" value="Genomic_DNA"/>
</dbReference>
<dbReference type="SUPFAM" id="SSF46565">
    <property type="entry name" value="Chaperone J-domain"/>
    <property type="match status" value="1"/>
</dbReference>
<keyword evidence="3" id="KW-1185">Reference proteome</keyword>
<feature type="region of interest" description="Disordered" evidence="1">
    <location>
        <begin position="212"/>
        <end position="241"/>
    </location>
</feature>
<protein>
    <submittedName>
        <fullName evidence="2">C3H1-type domain-containing protein</fullName>
    </submittedName>
</protein>
<dbReference type="InterPro" id="IPR001623">
    <property type="entry name" value="DnaJ_domain"/>
</dbReference>
<feature type="region of interest" description="Disordered" evidence="1">
    <location>
        <begin position="1"/>
        <end position="44"/>
    </location>
</feature>
<proteinExistence type="predicted"/>
<evidence type="ECO:0000313" key="2">
    <source>
        <dbReference type="EMBL" id="CAK9092268.1"/>
    </source>
</evidence>
<dbReference type="InterPro" id="IPR036869">
    <property type="entry name" value="J_dom_sf"/>
</dbReference>
<dbReference type="CDD" id="cd06257">
    <property type="entry name" value="DnaJ"/>
    <property type="match status" value="1"/>
</dbReference>
<comment type="caution">
    <text evidence="2">The sequence shown here is derived from an EMBL/GenBank/DDBJ whole genome shotgun (WGS) entry which is preliminary data.</text>
</comment>
<feature type="region of interest" description="Disordered" evidence="1">
    <location>
        <begin position="165"/>
        <end position="192"/>
    </location>
</feature>
<reference evidence="2 3" key="1">
    <citation type="submission" date="2024-02" db="EMBL/GenBank/DDBJ databases">
        <authorList>
            <person name="Chen Y."/>
            <person name="Shah S."/>
            <person name="Dougan E. K."/>
            <person name="Thang M."/>
            <person name="Chan C."/>
        </authorList>
    </citation>
    <scope>NUCLEOTIDE SEQUENCE [LARGE SCALE GENOMIC DNA]</scope>
</reference>
<evidence type="ECO:0000256" key="1">
    <source>
        <dbReference type="SAM" id="MobiDB-lite"/>
    </source>
</evidence>
<name>A0ABP0QVG4_9DINO</name>
<gene>
    <name evidence="2" type="ORF">SCF082_LOCUS43426</name>
</gene>
<feature type="compositionally biased region" description="Basic and acidic residues" evidence="1">
    <location>
        <begin position="168"/>
        <end position="192"/>
    </location>
</feature>
<dbReference type="Proteomes" id="UP001642464">
    <property type="component" value="Unassembled WGS sequence"/>
</dbReference>
<accession>A0ABP0QVG4</accession>